<proteinExistence type="predicted"/>
<keyword evidence="3" id="KW-1185">Reference proteome</keyword>
<organism evidence="2 3">
    <name type="scientific">Extremus antarcticus</name>
    <dbReference type="NCBI Taxonomy" id="702011"/>
    <lineage>
        <taxon>Eukaryota</taxon>
        <taxon>Fungi</taxon>
        <taxon>Dikarya</taxon>
        <taxon>Ascomycota</taxon>
        <taxon>Pezizomycotina</taxon>
        <taxon>Dothideomycetes</taxon>
        <taxon>Dothideomycetidae</taxon>
        <taxon>Mycosphaerellales</taxon>
        <taxon>Extremaceae</taxon>
        <taxon>Extremus</taxon>
    </lineage>
</organism>
<accession>A0AAJ0DNM9</accession>
<comment type="caution">
    <text evidence="2">The sequence shown here is derived from an EMBL/GenBank/DDBJ whole genome shotgun (WGS) entry which is preliminary data.</text>
</comment>
<dbReference type="Proteomes" id="UP001271007">
    <property type="component" value="Unassembled WGS sequence"/>
</dbReference>
<feature type="compositionally biased region" description="Acidic residues" evidence="1">
    <location>
        <begin position="131"/>
        <end position="147"/>
    </location>
</feature>
<sequence>MAASADSPRLAGMLYDPFRDMVGAVRHWNRAWIMVNNRSQERNRQSVCLLVPLAPGVDVAAAETCAGGAGPIDPGTPDAGTADSDTSPGIDDIAGADIENGSDDSGADATGADATGADATGADDGTPTAGADDDTTNEDDPENEANPDPDGRGARGWMVSSVSVPLEKSRSAGIA</sequence>
<name>A0AAJ0DNM9_9PEZI</name>
<reference evidence="2" key="1">
    <citation type="submission" date="2023-04" db="EMBL/GenBank/DDBJ databases">
        <title>Black Yeasts Isolated from many extreme environments.</title>
        <authorList>
            <person name="Coleine C."/>
            <person name="Stajich J.E."/>
            <person name="Selbmann L."/>
        </authorList>
    </citation>
    <scope>NUCLEOTIDE SEQUENCE</scope>
    <source>
        <strain evidence="2">CCFEE 5312</strain>
    </source>
</reference>
<dbReference type="AlphaFoldDB" id="A0AAJ0DNM9"/>
<evidence type="ECO:0000313" key="2">
    <source>
        <dbReference type="EMBL" id="KAK3053306.1"/>
    </source>
</evidence>
<evidence type="ECO:0000313" key="3">
    <source>
        <dbReference type="Proteomes" id="UP001271007"/>
    </source>
</evidence>
<feature type="region of interest" description="Disordered" evidence="1">
    <location>
        <begin position="68"/>
        <end position="175"/>
    </location>
</feature>
<dbReference type="EMBL" id="JAWDJX010000016">
    <property type="protein sequence ID" value="KAK3053306.1"/>
    <property type="molecule type" value="Genomic_DNA"/>
</dbReference>
<evidence type="ECO:0000256" key="1">
    <source>
        <dbReference type="SAM" id="MobiDB-lite"/>
    </source>
</evidence>
<gene>
    <name evidence="2" type="ORF">LTR09_005475</name>
</gene>
<feature type="compositionally biased region" description="Low complexity" evidence="1">
    <location>
        <begin position="107"/>
        <end position="130"/>
    </location>
</feature>
<protein>
    <submittedName>
        <fullName evidence="2">Uncharacterized protein</fullName>
    </submittedName>
</protein>